<dbReference type="Gene3D" id="3.40.50.1110">
    <property type="entry name" value="SGNH hydrolase"/>
    <property type="match status" value="2"/>
</dbReference>
<evidence type="ECO:0000256" key="1">
    <source>
        <dbReference type="SAM" id="SignalP"/>
    </source>
</evidence>
<dbReference type="SUPFAM" id="SSF52266">
    <property type="entry name" value="SGNH hydrolase"/>
    <property type="match status" value="2"/>
</dbReference>
<gene>
    <name evidence="2" type="ORF">GCM10011339_13460</name>
</gene>
<comment type="caution">
    <text evidence="2">The sequence shown here is derived from an EMBL/GenBank/DDBJ whole genome shotgun (WGS) entry which is preliminary data.</text>
</comment>
<name>A0ABQ1UWA1_9BACT</name>
<dbReference type="Proteomes" id="UP000647339">
    <property type="component" value="Unassembled WGS sequence"/>
</dbReference>
<keyword evidence="3" id="KW-1185">Reference proteome</keyword>
<organism evidence="2 3">
    <name type="scientific">Echinicola rosea</name>
    <dbReference type="NCBI Taxonomy" id="1807691"/>
    <lineage>
        <taxon>Bacteria</taxon>
        <taxon>Pseudomonadati</taxon>
        <taxon>Bacteroidota</taxon>
        <taxon>Cytophagia</taxon>
        <taxon>Cytophagales</taxon>
        <taxon>Cyclobacteriaceae</taxon>
        <taxon>Echinicola</taxon>
    </lineage>
</organism>
<dbReference type="PROSITE" id="PS51257">
    <property type="entry name" value="PROKAR_LIPOPROTEIN"/>
    <property type="match status" value="1"/>
</dbReference>
<protein>
    <submittedName>
        <fullName evidence="2">Outer membrane protein</fullName>
    </submittedName>
</protein>
<evidence type="ECO:0000313" key="3">
    <source>
        <dbReference type="Proteomes" id="UP000647339"/>
    </source>
</evidence>
<accession>A0ABQ1UWA1</accession>
<keyword evidence="1" id="KW-0732">Signal</keyword>
<reference evidence="3" key="1">
    <citation type="journal article" date="2019" name="Int. J. Syst. Evol. Microbiol.">
        <title>The Global Catalogue of Microorganisms (GCM) 10K type strain sequencing project: providing services to taxonomists for standard genome sequencing and annotation.</title>
        <authorList>
            <consortium name="The Broad Institute Genomics Platform"/>
            <consortium name="The Broad Institute Genome Sequencing Center for Infectious Disease"/>
            <person name="Wu L."/>
            <person name="Ma J."/>
        </authorList>
    </citation>
    <scope>NUCLEOTIDE SEQUENCE [LARGE SCALE GENOMIC DNA]</scope>
    <source>
        <strain evidence="3">CGMCC 1.15407</strain>
    </source>
</reference>
<evidence type="ECO:0000313" key="2">
    <source>
        <dbReference type="EMBL" id="GGF26652.1"/>
    </source>
</evidence>
<feature type="chain" id="PRO_5045358633" evidence="1">
    <location>
        <begin position="21"/>
        <end position="490"/>
    </location>
</feature>
<proteinExistence type="predicted"/>
<dbReference type="EMBL" id="BMIU01000005">
    <property type="protein sequence ID" value="GGF26652.1"/>
    <property type="molecule type" value="Genomic_DNA"/>
</dbReference>
<dbReference type="InterPro" id="IPR036514">
    <property type="entry name" value="SGNH_hydro_sf"/>
</dbReference>
<feature type="signal peptide" evidence="1">
    <location>
        <begin position="1"/>
        <end position="20"/>
    </location>
</feature>
<sequence length="490" mass="50777">MTMKLLNQSTYILLSGLLLGACQYEFPASPVDAPDAGNADFSKYVAVGNSLTAGLMDGALYDRAQQNSFAVILAGQLEATGGGSFNVPDIDSENGFFSMGPSGPLGRLILTANPSTGAIAPAPIGTGDLPTPYTGDKAALNNFGVPGITLGQALTPLTGGPASAENPAYSPLYARFASNPGQSTVIGDAAAAMADGGTFLSFWLGANDVLGYAIGGASNPTILTTDVDFQTRYTAALTTLLQANPAANGVVMNIPAFEHLPYFNLVPFNAIPLTQVQADQANQAYALYNGGLQQAAMGGLITEEERQYRTIAFSAGANAFVMEDESLTDLSSLGLPSIRQSTTADKTTLPLSQALGAPSEENPNGQRGVSFPVEDEFVLIPDEQMEINGKITTFNELITAAVNANPERLVLVDAAAFIDQVAAGQVSAGGVALNASITPPNGGFSVDGVHPNGRAHAFLANLVIDTINAKWESNIPKVNPNAYIANDLPR</sequence>